<evidence type="ECO:0000313" key="2">
    <source>
        <dbReference type="Proteomes" id="UP000277928"/>
    </source>
</evidence>
<protein>
    <submittedName>
        <fullName evidence="1">Uncharacterized protein</fullName>
    </submittedName>
</protein>
<sequence>MIQLKEVETVGIPEKEVRGKRVGRMIPWSGGDGWLSRRLDWTDMTDESIYSSTIHRSDADRPLCNLISMKVLILIPVPPLTTTTVTNVSGTVR</sequence>
<gene>
    <name evidence="1" type="ORF">NLS_LOCUS1801</name>
</gene>
<evidence type="ECO:0000313" key="1">
    <source>
        <dbReference type="EMBL" id="VDK72523.1"/>
    </source>
</evidence>
<dbReference type="EMBL" id="UYRX01000071">
    <property type="protein sequence ID" value="VDK72523.1"/>
    <property type="molecule type" value="Genomic_DNA"/>
</dbReference>
<name>A0A3P6SRB3_LITSI</name>
<dbReference type="AlphaFoldDB" id="A0A3P6SRB3"/>
<dbReference type="Proteomes" id="UP000277928">
    <property type="component" value="Unassembled WGS sequence"/>
</dbReference>
<accession>A0A3P6SRB3</accession>
<proteinExistence type="predicted"/>
<organism evidence="1 2">
    <name type="scientific">Litomosoides sigmodontis</name>
    <name type="common">Filarial nematode worm</name>
    <dbReference type="NCBI Taxonomy" id="42156"/>
    <lineage>
        <taxon>Eukaryota</taxon>
        <taxon>Metazoa</taxon>
        <taxon>Ecdysozoa</taxon>
        <taxon>Nematoda</taxon>
        <taxon>Chromadorea</taxon>
        <taxon>Rhabditida</taxon>
        <taxon>Spirurina</taxon>
        <taxon>Spiruromorpha</taxon>
        <taxon>Filarioidea</taxon>
        <taxon>Onchocercidae</taxon>
        <taxon>Litomosoides</taxon>
    </lineage>
</organism>
<reference evidence="1 2" key="1">
    <citation type="submission" date="2018-08" db="EMBL/GenBank/DDBJ databases">
        <authorList>
            <person name="Laetsch R D."/>
            <person name="Stevens L."/>
            <person name="Kumar S."/>
            <person name="Blaxter L. M."/>
        </authorList>
    </citation>
    <scope>NUCLEOTIDE SEQUENCE [LARGE SCALE GENOMIC DNA]</scope>
</reference>
<keyword evidence="2" id="KW-1185">Reference proteome</keyword>